<comment type="caution">
    <text evidence="1">The sequence shown here is derived from an EMBL/GenBank/DDBJ whole genome shotgun (WGS) entry which is preliminary data.</text>
</comment>
<evidence type="ECO:0000313" key="1">
    <source>
        <dbReference type="EMBL" id="RUO35083.1"/>
    </source>
</evidence>
<evidence type="ECO:0000313" key="2">
    <source>
        <dbReference type="Proteomes" id="UP000287823"/>
    </source>
</evidence>
<proteinExistence type="predicted"/>
<protein>
    <submittedName>
        <fullName evidence="1">Uncharacterized protein</fullName>
    </submittedName>
</protein>
<dbReference type="RefSeq" id="WP_126798093.1">
    <property type="nucleotide sequence ID" value="NZ_PIPO01000001.1"/>
</dbReference>
<dbReference type="EMBL" id="PIPO01000001">
    <property type="protein sequence ID" value="RUO35083.1"/>
    <property type="molecule type" value="Genomic_DNA"/>
</dbReference>
<name>A0A432WMR4_9GAMM</name>
<sequence>MKISLGLVLIFSLVVVGVWLMDIATDRTKVVEITAPVPAYNDWECGYSNQAGCSVVFEVEAHAKYDVQRIRYGKDFMAIKIQEGGSSGWIIYGEAVQVHAKPNT</sequence>
<organism evidence="1 2">
    <name type="scientific">Aliidiomarina soli</name>
    <dbReference type="NCBI Taxonomy" id="1928574"/>
    <lineage>
        <taxon>Bacteria</taxon>
        <taxon>Pseudomonadati</taxon>
        <taxon>Pseudomonadota</taxon>
        <taxon>Gammaproteobacteria</taxon>
        <taxon>Alteromonadales</taxon>
        <taxon>Idiomarinaceae</taxon>
        <taxon>Aliidiomarina</taxon>
    </lineage>
</organism>
<gene>
    <name evidence="1" type="ORF">CWE14_03555</name>
</gene>
<dbReference type="Proteomes" id="UP000287823">
    <property type="component" value="Unassembled WGS sequence"/>
</dbReference>
<reference evidence="1 2" key="1">
    <citation type="journal article" date="2011" name="Front. Microbiol.">
        <title>Genomic signatures of strain selection and enhancement in Bacillus atrophaeus var. globigii, a historical biowarfare simulant.</title>
        <authorList>
            <person name="Gibbons H.S."/>
            <person name="Broomall S.M."/>
            <person name="McNew L.A."/>
            <person name="Daligault H."/>
            <person name="Chapman C."/>
            <person name="Bruce D."/>
            <person name="Karavis M."/>
            <person name="Krepps M."/>
            <person name="McGregor P.A."/>
            <person name="Hong C."/>
            <person name="Park K.H."/>
            <person name="Akmal A."/>
            <person name="Feldman A."/>
            <person name="Lin J.S."/>
            <person name="Chang W.E."/>
            <person name="Higgs B.W."/>
            <person name="Demirev P."/>
            <person name="Lindquist J."/>
            <person name="Liem A."/>
            <person name="Fochler E."/>
            <person name="Read T.D."/>
            <person name="Tapia R."/>
            <person name="Johnson S."/>
            <person name="Bishop-Lilly K.A."/>
            <person name="Detter C."/>
            <person name="Han C."/>
            <person name="Sozhamannan S."/>
            <person name="Rosenzweig C.N."/>
            <person name="Skowronski E.W."/>
        </authorList>
    </citation>
    <scope>NUCLEOTIDE SEQUENCE [LARGE SCALE GENOMIC DNA]</scope>
    <source>
        <strain evidence="1 2">Y4G10-17</strain>
    </source>
</reference>
<accession>A0A432WMR4</accession>
<keyword evidence="2" id="KW-1185">Reference proteome</keyword>
<dbReference type="AlphaFoldDB" id="A0A432WMR4"/>